<feature type="compositionally biased region" description="Polar residues" evidence="2">
    <location>
        <begin position="56"/>
        <end position="68"/>
    </location>
</feature>
<feature type="compositionally biased region" description="Low complexity" evidence="2">
    <location>
        <begin position="69"/>
        <end position="96"/>
    </location>
</feature>
<feature type="region of interest" description="Disordered" evidence="2">
    <location>
        <begin position="842"/>
        <end position="927"/>
    </location>
</feature>
<dbReference type="PANTHER" id="PTHR36911:SF1">
    <property type="entry name" value="LIM ZINC-BINDING DOMAIN-CONTAINING PROTEIN"/>
    <property type="match status" value="1"/>
</dbReference>
<dbReference type="SMART" id="SM00184">
    <property type="entry name" value="RING"/>
    <property type="match status" value="1"/>
</dbReference>
<evidence type="ECO:0000313" key="4">
    <source>
        <dbReference type="EMBL" id="ORZ13813.1"/>
    </source>
</evidence>
<dbReference type="GeneID" id="33572029"/>
<gene>
    <name evidence="4" type="ORF">BCR41DRAFT_422722</name>
</gene>
<feature type="compositionally biased region" description="Low complexity" evidence="2">
    <location>
        <begin position="1"/>
        <end position="10"/>
    </location>
</feature>
<dbReference type="InterPro" id="IPR013083">
    <property type="entry name" value="Znf_RING/FYVE/PHD"/>
</dbReference>
<accession>A0A1Y2GKM9</accession>
<dbReference type="EMBL" id="MCFF01000022">
    <property type="protein sequence ID" value="ORZ13813.1"/>
    <property type="molecule type" value="Genomic_DNA"/>
</dbReference>
<dbReference type="InParanoid" id="A0A1Y2GKM9"/>
<dbReference type="Gene3D" id="3.30.40.10">
    <property type="entry name" value="Zinc/RING finger domain, C3HC4 (zinc finger)"/>
    <property type="match status" value="1"/>
</dbReference>
<dbReference type="Pfam" id="PF13639">
    <property type="entry name" value="zf-RING_2"/>
    <property type="match status" value="1"/>
</dbReference>
<feature type="compositionally biased region" description="Low complexity" evidence="2">
    <location>
        <begin position="605"/>
        <end position="629"/>
    </location>
</feature>
<feature type="region of interest" description="Disordered" evidence="2">
    <location>
        <begin position="751"/>
        <end position="779"/>
    </location>
</feature>
<comment type="caution">
    <text evidence="4">The sequence shown here is derived from an EMBL/GenBank/DDBJ whole genome shotgun (WGS) entry which is preliminary data.</text>
</comment>
<dbReference type="STRING" id="64571.A0A1Y2GKM9"/>
<feature type="region of interest" description="Disordered" evidence="2">
    <location>
        <begin position="803"/>
        <end position="822"/>
    </location>
</feature>
<organism evidence="4 5">
    <name type="scientific">Lobosporangium transversale</name>
    <dbReference type="NCBI Taxonomy" id="64571"/>
    <lineage>
        <taxon>Eukaryota</taxon>
        <taxon>Fungi</taxon>
        <taxon>Fungi incertae sedis</taxon>
        <taxon>Mucoromycota</taxon>
        <taxon>Mortierellomycotina</taxon>
        <taxon>Mortierellomycetes</taxon>
        <taxon>Mortierellales</taxon>
        <taxon>Mortierellaceae</taxon>
        <taxon>Lobosporangium</taxon>
    </lineage>
</organism>
<keyword evidence="1" id="KW-0863">Zinc-finger</keyword>
<feature type="compositionally biased region" description="Low complexity" evidence="2">
    <location>
        <begin position="711"/>
        <end position="724"/>
    </location>
</feature>
<sequence length="1124" mass="121056">MGQSNSTPSRTSRRSRSRSLPQRQQHLQEHHAYTHSATPTQSTIPRANRAMTLPQSHVNTSSHVTPTRNNRNCSSNSRHNCNNNNNSNDNSNYSNDGDPSLSHQNIQNHMPQSLSRSHSSQLQQQTHQAQQNQNPMQPSQPTHPLPAGSSGTSATAITPARVVRSTTRRRRLLAAFYPLLSRNRNSRTPNGNDSNNENSSSSNSNNNNNNNNNSSSSRGNNDNHNRGNNSAGHSINNDRRNPGINNVNSSNGGANGSFTNIRTTQDNRTDTPGGSSVANNRRPAEPRTAQSTSRHRQSDRTSHTHSPRPAQTRSQTLQAVSGTRTPRGVSRVRRYDEQSIRSFRSSSSRSSSLLALSPSSTTTAASLHPHVFLHHTHRPSSEPMEVDLEPTAVSYAQAEVDSGPRENHRSSDLETMPHNGATSVSGSSGVMDMGYPSRLDTSLFVARSNPRVGTSISSSLLPIRPDSEDEDDDGFFSSDAHSQRWRTMEYEQAHNYGQLNTSSDTASLPTRYRLDIADHGLETNEPTVTATNVGSISHRERRPRASRPSRYPPPEMVADLIQHQIVQGIAEAAATTAAAGENTRTLSPQSPNDMLNTDATAELIPSSSPPTATMTSNNNNSNSNNTPDASLEEAAPITERNENNLRADITLGDDDSFAHRNSRVHRRRLRSSSLRGLLGFPPAGSSGNSERVVGTGLDRGFTPVHRERAGTGRSLGSAGSSGSLETLDQRRLVESQIPFFARLLAEIGRSLRGQQGQGDDGDRTTTDGSSALDGSDGMATAATSAGATFTVQATIRERSTLSEAMGMSPLTNAEGSVGQTTNPVRARQGATVRFIQIGGSGGLAAFGQRRPRSESVTLGQGQEQRQGQEQEQEQRQGQGEEQEQEQGQGHGHGQGQRSGLGIGFGLGSRSRSGSSRSEPSEPSMRGRRDEFTEAILMFLNDPASGAGSDNESPESPTTEGSNSNAPRTRSRRSPWVVFTLSGAYLSSLLAGGMDVNDSEGLSYDDLWMLSNLIGPARPVTTTQEAIDDAGFHVGQFENAAQGMRGFEMLGDGSKCLVCMSDYEEGEELRALRCKHGFHQACIDKWLTTGANKCPVCRAAAVEPSTTNTPVATAATSAGHDSVFE</sequence>
<feature type="compositionally biased region" description="Low complexity" evidence="2">
    <location>
        <begin position="190"/>
        <end position="230"/>
    </location>
</feature>
<evidence type="ECO:0000313" key="5">
    <source>
        <dbReference type="Proteomes" id="UP000193648"/>
    </source>
</evidence>
<dbReference type="PANTHER" id="PTHR36911">
    <property type="entry name" value="LIM ZINC-BINDING DOMAIN-CONTAINING PROTEIN-RELATED"/>
    <property type="match status" value="1"/>
</dbReference>
<evidence type="ECO:0000256" key="1">
    <source>
        <dbReference type="PROSITE-ProRule" id="PRU00175"/>
    </source>
</evidence>
<keyword evidence="5" id="KW-1185">Reference proteome</keyword>
<dbReference type="CDD" id="cd16461">
    <property type="entry name" value="RING-H2_EL5-like"/>
    <property type="match status" value="1"/>
</dbReference>
<feature type="compositionally biased region" description="Polar residues" evidence="2">
    <location>
        <begin position="947"/>
        <end position="967"/>
    </location>
</feature>
<feature type="region of interest" description="Disordered" evidence="2">
    <location>
        <begin position="56"/>
        <end position="355"/>
    </location>
</feature>
<feature type="compositionally biased region" description="Polar residues" evidence="2">
    <location>
        <begin position="809"/>
        <end position="822"/>
    </location>
</feature>
<feature type="region of interest" description="Disordered" evidence="2">
    <location>
        <begin position="399"/>
        <end position="430"/>
    </location>
</feature>
<protein>
    <recommendedName>
        <fullName evidence="3">RING-type domain-containing protein</fullName>
    </recommendedName>
</protein>
<feature type="compositionally biased region" description="Low complexity" evidence="2">
    <location>
        <begin position="242"/>
        <end position="260"/>
    </location>
</feature>
<dbReference type="Proteomes" id="UP000193648">
    <property type="component" value="Unassembled WGS sequence"/>
</dbReference>
<keyword evidence="1" id="KW-0862">Zinc</keyword>
<feature type="region of interest" description="Disordered" evidence="2">
    <location>
        <begin position="680"/>
        <end position="725"/>
    </location>
</feature>
<feature type="compositionally biased region" description="Polar residues" evidence="2">
    <location>
        <begin position="524"/>
        <end position="535"/>
    </location>
</feature>
<feature type="compositionally biased region" description="Low complexity" evidence="2">
    <location>
        <begin position="907"/>
        <end position="923"/>
    </location>
</feature>
<feature type="compositionally biased region" description="Gly residues" evidence="2">
    <location>
        <begin position="888"/>
        <end position="906"/>
    </location>
</feature>
<dbReference type="OrthoDB" id="8062037at2759"/>
<feature type="region of interest" description="Disordered" evidence="2">
    <location>
        <begin position="454"/>
        <end position="478"/>
    </location>
</feature>
<feature type="compositionally biased region" description="Polar residues" evidence="2">
    <location>
        <begin position="582"/>
        <end position="599"/>
    </location>
</feature>
<feature type="region of interest" description="Disordered" evidence="2">
    <location>
        <begin position="941"/>
        <end position="971"/>
    </location>
</feature>
<feature type="compositionally biased region" description="Polar residues" evidence="2">
    <location>
        <begin position="309"/>
        <end position="324"/>
    </location>
</feature>
<feature type="compositionally biased region" description="Polar residues" evidence="2">
    <location>
        <begin position="261"/>
        <end position="279"/>
    </location>
</feature>
<feature type="compositionally biased region" description="Low complexity" evidence="2">
    <location>
        <begin position="110"/>
        <end position="142"/>
    </location>
</feature>
<dbReference type="RefSeq" id="XP_021880597.1">
    <property type="nucleotide sequence ID" value="XM_022030186.1"/>
</dbReference>
<feature type="domain" description="RING-type" evidence="3">
    <location>
        <begin position="1055"/>
        <end position="1097"/>
    </location>
</feature>
<feature type="region of interest" description="Disordered" evidence="2">
    <location>
        <begin position="576"/>
        <end position="630"/>
    </location>
</feature>
<evidence type="ECO:0000259" key="3">
    <source>
        <dbReference type="PROSITE" id="PS50089"/>
    </source>
</evidence>
<feature type="region of interest" description="Disordered" evidence="2">
    <location>
        <begin position="1"/>
        <end position="43"/>
    </location>
</feature>
<dbReference type="GO" id="GO:0008270">
    <property type="term" value="F:zinc ion binding"/>
    <property type="evidence" value="ECO:0007669"/>
    <property type="project" value="UniProtKB-KW"/>
</dbReference>
<evidence type="ECO:0000256" key="2">
    <source>
        <dbReference type="SAM" id="MobiDB-lite"/>
    </source>
</evidence>
<dbReference type="SUPFAM" id="SSF57850">
    <property type="entry name" value="RING/U-box"/>
    <property type="match status" value="1"/>
</dbReference>
<feature type="compositionally biased region" description="Basic and acidic residues" evidence="2">
    <location>
        <begin position="402"/>
        <end position="412"/>
    </location>
</feature>
<feature type="region of interest" description="Disordered" evidence="2">
    <location>
        <begin position="523"/>
        <end position="554"/>
    </location>
</feature>
<dbReference type="AlphaFoldDB" id="A0A1Y2GKM9"/>
<proteinExistence type="predicted"/>
<name>A0A1Y2GKM9_9FUNG</name>
<dbReference type="PROSITE" id="PS50089">
    <property type="entry name" value="ZF_RING_2"/>
    <property type="match status" value="1"/>
</dbReference>
<reference evidence="4 5" key="1">
    <citation type="submission" date="2016-07" db="EMBL/GenBank/DDBJ databases">
        <title>Pervasive Adenine N6-methylation of Active Genes in Fungi.</title>
        <authorList>
            <consortium name="DOE Joint Genome Institute"/>
            <person name="Mondo S.J."/>
            <person name="Dannebaum R.O."/>
            <person name="Kuo R.C."/>
            <person name="Labutti K."/>
            <person name="Haridas S."/>
            <person name="Kuo A."/>
            <person name="Salamov A."/>
            <person name="Ahrendt S.R."/>
            <person name="Lipzen A."/>
            <person name="Sullivan W."/>
            <person name="Andreopoulos W.B."/>
            <person name="Clum A."/>
            <person name="Lindquist E."/>
            <person name="Daum C."/>
            <person name="Ramamoorthy G.K."/>
            <person name="Gryganskyi A."/>
            <person name="Culley D."/>
            <person name="Magnuson J.K."/>
            <person name="James T.Y."/>
            <person name="O'Malley M.A."/>
            <person name="Stajich J.E."/>
            <person name="Spatafora J.W."/>
            <person name="Visel A."/>
            <person name="Grigoriev I.V."/>
        </authorList>
    </citation>
    <scope>NUCLEOTIDE SEQUENCE [LARGE SCALE GENOMIC DNA]</scope>
    <source>
        <strain evidence="4 5">NRRL 3116</strain>
    </source>
</reference>
<feature type="compositionally biased region" description="Low complexity" evidence="2">
    <location>
        <begin position="340"/>
        <end position="355"/>
    </location>
</feature>
<keyword evidence="1" id="KW-0479">Metal-binding</keyword>
<dbReference type="InterPro" id="IPR001841">
    <property type="entry name" value="Znf_RING"/>
</dbReference>